<keyword evidence="3 8" id="KW-0863">Zinc-finger</keyword>
<feature type="domain" description="C2H2-type" evidence="9">
    <location>
        <begin position="38"/>
        <end position="65"/>
    </location>
</feature>
<dbReference type="GO" id="GO:0005634">
    <property type="term" value="C:nucleus"/>
    <property type="evidence" value="ECO:0007669"/>
    <property type="project" value="UniProtKB-SubCell"/>
</dbReference>
<dbReference type="PANTHER" id="PTHR45801:SF107">
    <property type="entry name" value="TRANSCRIPTIONAL REGULATOR SUPERMAN-LIKE"/>
    <property type="match status" value="1"/>
</dbReference>
<keyword evidence="2" id="KW-0479">Metal-binding</keyword>
<dbReference type="InterPro" id="IPR013087">
    <property type="entry name" value="Znf_C2H2_type"/>
</dbReference>
<keyword evidence="4" id="KW-0862">Zinc</keyword>
<dbReference type="InterPro" id="IPR036236">
    <property type="entry name" value="Znf_C2H2_sf"/>
</dbReference>
<name>D5LGH0_FRAVR</name>
<evidence type="ECO:0000256" key="2">
    <source>
        <dbReference type="ARBA" id="ARBA00022723"/>
    </source>
</evidence>
<dbReference type="SUPFAM" id="SSF57667">
    <property type="entry name" value="beta-beta-alpha zinc fingers"/>
    <property type="match status" value="1"/>
</dbReference>
<evidence type="ECO:0000256" key="4">
    <source>
        <dbReference type="ARBA" id="ARBA00022833"/>
    </source>
</evidence>
<accession>D5LGH0</accession>
<evidence type="ECO:0000313" key="10">
    <source>
        <dbReference type="EMBL" id="ADE34116.1"/>
    </source>
</evidence>
<sequence length="192" mass="21180">MNTSGFCKSLVKDPLHSTVMTEDVEVYMNGHPWPPRCYICDFCKREFKCAQSLGGHMNVHRKERAILRIGQYTHSTILNLNLNPNPTFVSSLPPSLSSPFSTVSARQLSPLTTSFISSVPSWISQSSHLPPPTFSSPSATCHTLDANLSGPSSNFMKFNDAKSQEEDECMRLETGVLGGNSKDDIDLELRLG</sequence>
<dbReference type="GO" id="GO:0008270">
    <property type="term" value="F:zinc ion binding"/>
    <property type="evidence" value="ECO:0007669"/>
    <property type="project" value="UniProtKB-KW"/>
</dbReference>
<evidence type="ECO:0000256" key="6">
    <source>
        <dbReference type="ARBA" id="ARBA00023163"/>
    </source>
</evidence>
<dbReference type="InterPro" id="IPR052426">
    <property type="entry name" value="Plant_dev_regulator"/>
</dbReference>
<keyword evidence="5" id="KW-0805">Transcription regulation</keyword>
<evidence type="ECO:0000256" key="7">
    <source>
        <dbReference type="ARBA" id="ARBA00023242"/>
    </source>
</evidence>
<evidence type="ECO:0000256" key="3">
    <source>
        <dbReference type="ARBA" id="ARBA00022771"/>
    </source>
</evidence>
<protein>
    <submittedName>
        <fullName evidence="10">Superman-like protein FRASUP2</fullName>
    </submittedName>
</protein>
<evidence type="ECO:0000256" key="5">
    <source>
        <dbReference type="ARBA" id="ARBA00023015"/>
    </source>
</evidence>
<evidence type="ECO:0000256" key="1">
    <source>
        <dbReference type="ARBA" id="ARBA00004123"/>
    </source>
</evidence>
<reference evidence="10" key="1">
    <citation type="submission" date="2010-02" db="EMBL/GenBank/DDBJ databases">
        <title>Isolation of Putative Strawberry Superman Homologs.</title>
        <authorList>
            <person name="Orcheski B.B."/>
            <person name="Davis T.M."/>
        </authorList>
    </citation>
    <scope>NUCLEOTIDE SEQUENCE</scope>
</reference>
<dbReference type="AlphaFoldDB" id="D5LGH0"/>
<comment type="subcellular location">
    <subcellularLocation>
        <location evidence="1">Nucleus</location>
    </subcellularLocation>
</comment>
<evidence type="ECO:0000256" key="8">
    <source>
        <dbReference type="PROSITE-ProRule" id="PRU00042"/>
    </source>
</evidence>
<organism evidence="10">
    <name type="scientific">Fragaria virginiana subsp. virginiana</name>
    <dbReference type="NCBI Taxonomy" id="101018"/>
    <lineage>
        <taxon>Eukaryota</taxon>
        <taxon>Viridiplantae</taxon>
        <taxon>Streptophyta</taxon>
        <taxon>Embryophyta</taxon>
        <taxon>Tracheophyta</taxon>
        <taxon>Spermatophyta</taxon>
        <taxon>Magnoliopsida</taxon>
        <taxon>eudicotyledons</taxon>
        <taxon>Gunneridae</taxon>
        <taxon>Pentapetalae</taxon>
        <taxon>rosids</taxon>
        <taxon>fabids</taxon>
        <taxon>Rosales</taxon>
        <taxon>Rosaceae</taxon>
        <taxon>Rosoideae</taxon>
        <taxon>Potentilleae</taxon>
        <taxon>Fragariinae</taxon>
        <taxon>Fragaria</taxon>
    </lineage>
</organism>
<dbReference type="EMBL" id="GU830920">
    <property type="protein sequence ID" value="ADE34116.1"/>
    <property type="molecule type" value="Genomic_DNA"/>
</dbReference>
<dbReference type="PROSITE" id="PS50157">
    <property type="entry name" value="ZINC_FINGER_C2H2_2"/>
    <property type="match status" value="1"/>
</dbReference>
<dbReference type="PROSITE" id="PS00028">
    <property type="entry name" value="ZINC_FINGER_C2H2_1"/>
    <property type="match status" value="1"/>
</dbReference>
<keyword evidence="7" id="KW-0539">Nucleus</keyword>
<keyword evidence="6" id="KW-0804">Transcription</keyword>
<proteinExistence type="predicted"/>
<dbReference type="PANTHER" id="PTHR45801">
    <property type="entry name" value="OS07G0101800 PROTEIN"/>
    <property type="match status" value="1"/>
</dbReference>
<evidence type="ECO:0000259" key="9">
    <source>
        <dbReference type="PROSITE" id="PS50157"/>
    </source>
</evidence>